<evidence type="ECO:0000313" key="3">
    <source>
        <dbReference type="EMBL" id="TDL12328.1"/>
    </source>
</evidence>
<reference evidence="3 4" key="1">
    <citation type="submission" date="2019-01" db="EMBL/GenBank/DDBJ databases">
        <title>High-quality-draft genome sequences of five non-tuberculosis mycobacteriaceae isolated from a nosocomial environment.</title>
        <authorList>
            <person name="Tiago I."/>
            <person name="Alarico S."/>
            <person name="Pereira S.G."/>
            <person name="Coelho C."/>
            <person name="Maranha A."/>
            <person name="Empadinhas N."/>
        </authorList>
    </citation>
    <scope>NUCLEOTIDE SEQUENCE [LARGE SCALE GENOMIC DNA]</scope>
    <source>
        <strain evidence="3 4">22DIII</strain>
    </source>
</reference>
<feature type="chain" id="PRO_5020841951" evidence="2">
    <location>
        <begin position="30"/>
        <end position="86"/>
    </location>
</feature>
<accession>A0A4R5XDP3</accession>
<sequence length="86" mass="8521">MKYMVKRHVIAAGIAAAALLVGGSGVATAATINGPLPQAPTTSNGPDVPGQPDLPEAGDTPDVPDQPGLPEPGDTPDPTFSVQPTP</sequence>
<keyword evidence="2" id="KW-0732">Signal</keyword>
<dbReference type="Proteomes" id="UP000294952">
    <property type="component" value="Unassembled WGS sequence"/>
</dbReference>
<evidence type="ECO:0000256" key="2">
    <source>
        <dbReference type="SAM" id="SignalP"/>
    </source>
</evidence>
<dbReference type="EMBL" id="SDLP01000001">
    <property type="protein sequence ID" value="TDL12328.1"/>
    <property type="molecule type" value="Genomic_DNA"/>
</dbReference>
<evidence type="ECO:0000256" key="1">
    <source>
        <dbReference type="SAM" id="MobiDB-lite"/>
    </source>
</evidence>
<name>A0A4R5XDP3_9MYCO</name>
<protein>
    <submittedName>
        <fullName evidence="3">Uncharacterized protein</fullName>
    </submittedName>
</protein>
<organism evidence="3 4">
    <name type="scientific">Mycolicibacterium obuense</name>
    <dbReference type="NCBI Taxonomy" id="1807"/>
    <lineage>
        <taxon>Bacteria</taxon>
        <taxon>Bacillati</taxon>
        <taxon>Actinomycetota</taxon>
        <taxon>Actinomycetes</taxon>
        <taxon>Mycobacteriales</taxon>
        <taxon>Mycobacteriaceae</taxon>
        <taxon>Mycolicibacterium</taxon>
    </lineage>
</organism>
<dbReference type="AlphaFoldDB" id="A0A4R5XDP3"/>
<proteinExistence type="predicted"/>
<gene>
    <name evidence="3" type="ORF">EUA04_05050</name>
</gene>
<feature type="region of interest" description="Disordered" evidence="1">
    <location>
        <begin position="33"/>
        <end position="86"/>
    </location>
</feature>
<evidence type="ECO:0000313" key="4">
    <source>
        <dbReference type="Proteomes" id="UP000294952"/>
    </source>
</evidence>
<comment type="caution">
    <text evidence="3">The sequence shown here is derived from an EMBL/GenBank/DDBJ whole genome shotgun (WGS) entry which is preliminary data.</text>
</comment>
<feature type="signal peptide" evidence="2">
    <location>
        <begin position="1"/>
        <end position="29"/>
    </location>
</feature>